<evidence type="ECO:0000313" key="1">
    <source>
        <dbReference type="EMBL" id="HGT38138.1"/>
    </source>
</evidence>
<proteinExistence type="predicted"/>
<dbReference type="AlphaFoldDB" id="A0A7C4LKJ8"/>
<name>A0A7C4LKJ8_9PLAN</name>
<protein>
    <submittedName>
        <fullName evidence="1">Uncharacterized protein</fullName>
    </submittedName>
</protein>
<reference evidence="1" key="1">
    <citation type="journal article" date="2020" name="mSystems">
        <title>Genome- and Community-Level Interaction Insights into Carbon Utilization and Element Cycling Functions of Hydrothermarchaeota in Hydrothermal Sediment.</title>
        <authorList>
            <person name="Zhou Z."/>
            <person name="Liu Y."/>
            <person name="Xu W."/>
            <person name="Pan J."/>
            <person name="Luo Z.H."/>
            <person name="Li M."/>
        </authorList>
    </citation>
    <scope>NUCLEOTIDE SEQUENCE [LARGE SCALE GENOMIC DNA]</scope>
    <source>
        <strain evidence="1">SpSt-508</strain>
    </source>
</reference>
<dbReference type="EMBL" id="DSVQ01000006">
    <property type="protein sequence ID" value="HGT38138.1"/>
    <property type="molecule type" value="Genomic_DNA"/>
</dbReference>
<gene>
    <name evidence="1" type="ORF">ENS64_02545</name>
</gene>
<sequence length="88" mass="10199">MSLREPMADYTKYDPRVDSLVMETRTLWDPSVGQLSDEDKAWLARIIHQHPEQAVHIAYDRSHTGFTRTITVTAEDIARIYRQRVAVA</sequence>
<organism evidence="1">
    <name type="scientific">Schlesneria paludicola</name>
    <dbReference type="NCBI Taxonomy" id="360056"/>
    <lineage>
        <taxon>Bacteria</taxon>
        <taxon>Pseudomonadati</taxon>
        <taxon>Planctomycetota</taxon>
        <taxon>Planctomycetia</taxon>
        <taxon>Planctomycetales</taxon>
        <taxon>Planctomycetaceae</taxon>
        <taxon>Schlesneria</taxon>
    </lineage>
</organism>
<accession>A0A7C4LKJ8</accession>
<comment type="caution">
    <text evidence="1">The sequence shown here is derived from an EMBL/GenBank/DDBJ whole genome shotgun (WGS) entry which is preliminary data.</text>
</comment>